<comment type="caution">
    <text evidence="2">The sequence shown here is derived from an EMBL/GenBank/DDBJ whole genome shotgun (WGS) entry which is preliminary data.</text>
</comment>
<dbReference type="GO" id="GO:0046464">
    <property type="term" value="P:acylglycerol catabolic process"/>
    <property type="evidence" value="ECO:0007669"/>
    <property type="project" value="TreeGrafter"/>
</dbReference>
<dbReference type="InterPro" id="IPR000073">
    <property type="entry name" value="AB_hydrolase_1"/>
</dbReference>
<reference evidence="2 3" key="1">
    <citation type="submission" date="2019-02" db="EMBL/GenBank/DDBJ databases">
        <title>Genome sequencing of the rare red list fungi Phlebia centrifuga.</title>
        <authorList>
            <person name="Buettner E."/>
            <person name="Kellner H."/>
        </authorList>
    </citation>
    <scope>NUCLEOTIDE SEQUENCE [LARGE SCALE GENOMIC DNA]</scope>
    <source>
        <strain evidence="2 3">DSM 108282</strain>
    </source>
</reference>
<dbReference type="Proteomes" id="UP000309038">
    <property type="component" value="Unassembled WGS sequence"/>
</dbReference>
<keyword evidence="3" id="KW-1185">Reference proteome</keyword>
<sequence>MRRLFAARAFIMSTISSKIFLSADGTKVYAEATGDLSKPALVFIHGLSSNVLVFDRQFKDPRLNENFYLVRYDMRGHGRSGHPREASAYQSIRYAEDFKAEFGREYIHPHLLSVMHDWFSTDGDTASHAAETYLESIVEDMDKTLSYDEQLQWMGSFAIQSPTVRIHTLTRTQTSAVWEREIRKKPVMIIQGTHDRHARAEGLLEVAKKWIGGEFETRLVDGVGHAPHVERAHEVSGYVAAFMHKINLARQFSDENLLKDLYMIRYDLRGHGQSDCPATPTAYESRRYAEDFDAVCKWAGANKPVVLGCPLLNDRSLGACIIADIIENYGAEYLSGVIYCGGPMFTLTLFQQYAHPDMQEIAPVFVSNDAEFIATMAVKFVEACVEKPDETLPIATKLQWVGSFAMQAPSVRIHTVSREQKYERWGKEIKNLPVMLIQGVQDRCSEADKLVEIAREWLGSFELKMMKGVGHTPAYERPQKVNKYILDFVYNTVLSRAPQ</sequence>
<protein>
    <recommendedName>
        <fullName evidence="1">AB hydrolase-1 domain-containing protein</fullName>
    </recommendedName>
</protein>
<feature type="domain" description="AB hydrolase-1" evidence="1">
    <location>
        <begin position="39"/>
        <end position="105"/>
    </location>
</feature>
<evidence type="ECO:0000259" key="1">
    <source>
        <dbReference type="Pfam" id="PF00561"/>
    </source>
</evidence>
<dbReference type="PANTHER" id="PTHR43798:SF5">
    <property type="entry name" value="MONOACYLGLYCEROL LIPASE ABHD6"/>
    <property type="match status" value="1"/>
</dbReference>
<dbReference type="AlphaFoldDB" id="A0A4S4KNN0"/>
<dbReference type="GO" id="GO:0047372">
    <property type="term" value="F:monoacylglycerol lipase activity"/>
    <property type="evidence" value="ECO:0007669"/>
    <property type="project" value="TreeGrafter"/>
</dbReference>
<gene>
    <name evidence="2" type="ORF">EW026_g3811</name>
</gene>
<dbReference type="EMBL" id="SGPJ01000123">
    <property type="protein sequence ID" value="THG98349.1"/>
    <property type="molecule type" value="Genomic_DNA"/>
</dbReference>
<dbReference type="Gene3D" id="3.40.50.1820">
    <property type="entry name" value="alpha/beta hydrolase"/>
    <property type="match status" value="3"/>
</dbReference>
<dbReference type="GO" id="GO:0016020">
    <property type="term" value="C:membrane"/>
    <property type="evidence" value="ECO:0007669"/>
    <property type="project" value="TreeGrafter"/>
</dbReference>
<dbReference type="InterPro" id="IPR029058">
    <property type="entry name" value="AB_hydrolase_fold"/>
</dbReference>
<dbReference type="PANTHER" id="PTHR43798">
    <property type="entry name" value="MONOACYLGLYCEROL LIPASE"/>
    <property type="match status" value="1"/>
</dbReference>
<evidence type="ECO:0000313" key="3">
    <source>
        <dbReference type="Proteomes" id="UP000309038"/>
    </source>
</evidence>
<name>A0A4S4KNN0_9APHY</name>
<dbReference type="Pfam" id="PF00561">
    <property type="entry name" value="Abhydrolase_1"/>
    <property type="match status" value="2"/>
</dbReference>
<dbReference type="SUPFAM" id="SSF53474">
    <property type="entry name" value="alpha/beta-Hydrolases"/>
    <property type="match status" value="2"/>
</dbReference>
<feature type="domain" description="AB hydrolase-1" evidence="1">
    <location>
        <begin position="263"/>
        <end position="477"/>
    </location>
</feature>
<proteinExistence type="predicted"/>
<accession>A0A4S4KNN0</accession>
<organism evidence="2 3">
    <name type="scientific">Hermanssonia centrifuga</name>
    <dbReference type="NCBI Taxonomy" id="98765"/>
    <lineage>
        <taxon>Eukaryota</taxon>
        <taxon>Fungi</taxon>
        <taxon>Dikarya</taxon>
        <taxon>Basidiomycota</taxon>
        <taxon>Agaricomycotina</taxon>
        <taxon>Agaricomycetes</taxon>
        <taxon>Polyporales</taxon>
        <taxon>Meruliaceae</taxon>
        <taxon>Hermanssonia</taxon>
    </lineage>
</organism>
<evidence type="ECO:0000313" key="2">
    <source>
        <dbReference type="EMBL" id="THG98349.1"/>
    </source>
</evidence>
<dbReference type="InterPro" id="IPR050266">
    <property type="entry name" value="AB_hydrolase_sf"/>
</dbReference>